<comment type="caution">
    <text evidence="1">The sequence shown here is derived from an EMBL/GenBank/DDBJ whole genome shotgun (WGS) entry which is preliminary data.</text>
</comment>
<sequence length="202" mass="21380">MEHALDHTTRAARPSLLCRLCLVWASGPARLGAPSVRSAAACSSVSSSARTNQQDSLVGVAVAADGFPSSTRPLSLATSRTWPICEYPKPPRAYSRLSAFVLLAGPGPQIRHNGTFHFNLLATTTREGIPDTAKPPAGRCHLTTAKPPSAGRCHHNQTVKQAVECSVNIIGAHWPPRVLLDGRSCAIPVFSGPDGRLAHSIL</sequence>
<evidence type="ECO:0000313" key="2">
    <source>
        <dbReference type="Proteomes" id="UP000823388"/>
    </source>
</evidence>
<keyword evidence="2" id="KW-1185">Reference proteome</keyword>
<proteinExistence type="predicted"/>
<reference evidence="1" key="1">
    <citation type="submission" date="2020-05" db="EMBL/GenBank/DDBJ databases">
        <title>WGS assembly of Panicum virgatum.</title>
        <authorList>
            <person name="Lovell J.T."/>
            <person name="Jenkins J."/>
            <person name="Shu S."/>
            <person name="Juenger T.E."/>
            <person name="Schmutz J."/>
        </authorList>
    </citation>
    <scope>NUCLEOTIDE SEQUENCE</scope>
    <source>
        <strain evidence="1">AP13</strain>
    </source>
</reference>
<accession>A0A8T0UVL9</accession>
<evidence type="ECO:0000313" key="1">
    <source>
        <dbReference type="EMBL" id="KAG2624803.1"/>
    </source>
</evidence>
<organism evidence="1 2">
    <name type="scientific">Panicum virgatum</name>
    <name type="common">Blackwell switchgrass</name>
    <dbReference type="NCBI Taxonomy" id="38727"/>
    <lineage>
        <taxon>Eukaryota</taxon>
        <taxon>Viridiplantae</taxon>
        <taxon>Streptophyta</taxon>
        <taxon>Embryophyta</taxon>
        <taxon>Tracheophyta</taxon>
        <taxon>Spermatophyta</taxon>
        <taxon>Magnoliopsida</taxon>
        <taxon>Liliopsida</taxon>
        <taxon>Poales</taxon>
        <taxon>Poaceae</taxon>
        <taxon>PACMAD clade</taxon>
        <taxon>Panicoideae</taxon>
        <taxon>Panicodae</taxon>
        <taxon>Paniceae</taxon>
        <taxon>Panicinae</taxon>
        <taxon>Panicum</taxon>
        <taxon>Panicum sect. Hiantes</taxon>
    </lineage>
</organism>
<gene>
    <name evidence="1" type="ORF">PVAP13_3KG175081</name>
</gene>
<name>A0A8T0UVL9_PANVG</name>
<dbReference type="EMBL" id="CM029041">
    <property type="protein sequence ID" value="KAG2624803.1"/>
    <property type="molecule type" value="Genomic_DNA"/>
</dbReference>
<dbReference type="AlphaFoldDB" id="A0A8T0UVL9"/>
<protein>
    <submittedName>
        <fullName evidence="1">Uncharacterized protein</fullName>
    </submittedName>
</protein>
<dbReference type="Proteomes" id="UP000823388">
    <property type="component" value="Chromosome 3K"/>
</dbReference>